<dbReference type="Proteomes" id="UP000545490">
    <property type="component" value="Unassembled WGS sequence"/>
</dbReference>
<evidence type="ECO:0000313" key="5">
    <source>
        <dbReference type="Proteomes" id="UP000545490"/>
    </source>
</evidence>
<reference evidence="3 4" key="1">
    <citation type="submission" date="2018-11" db="EMBL/GenBank/DDBJ databases">
        <authorList>
            <person name="Huo Y."/>
        </authorList>
    </citation>
    <scope>NUCLEOTIDE SEQUENCE [LARGE SCALE GENOMIC DNA]</scope>
    <source>
        <strain evidence="3 4">CCBAU 33202</strain>
    </source>
</reference>
<reference evidence="2 5" key="2">
    <citation type="submission" date="2020-08" db="EMBL/GenBank/DDBJ databases">
        <title>Genomic Encyclopedia of Type Strains, Phase IV (KMG-IV): sequencing the most valuable type-strain genomes for metagenomic binning, comparative biology and taxonomic classification.</title>
        <authorList>
            <person name="Goeker M."/>
        </authorList>
    </citation>
    <scope>NUCLEOTIDE SEQUENCE [LARGE SCALE GENOMIC DNA]</scope>
    <source>
        <strain evidence="2 5">DSM 19331</strain>
    </source>
</reference>
<keyword evidence="4" id="KW-1185">Reference proteome</keyword>
<keyword evidence="1" id="KW-1133">Transmembrane helix</keyword>
<proteinExistence type="predicted"/>
<protein>
    <submittedName>
        <fullName evidence="2">Putative membrane protein</fullName>
    </submittedName>
</protein>
<feature type="transmembrane region" description="Helical" evidence="1">
    <location>
        <begin position="34"/>
        <end position="54"/>
    </location>
</feature>
<feature type="transmembrane region" description="Helical" evidence="1">
    <location>
        <begin position="66"/>
        <end position="89"/>
    </location>
</feature>
<keyword evidence="1" id="KW-0472">Membrane</keyword>
<evidence type="ECO:0000256" key="1">
    <source>
        <dbReference type="SAM" id="Phobius"/>
    </source>
</evidence>
<keyword evidence="1" id="KW-0812">Transmembrane</keyword>
<dbReference type="EMBL" id="RJJU01000008">
    <property type="protein sequence ID" value="RUM11863.1"/>
    <property type="molecule type" value="Genomic_DNA"/>
</dbReference>
<dbReference type="AlphaFoldDB" id="A0A7W6BBE3"/>
<dbReference type="EMBL" id="JACIDG010000006">
    <property type="protein sequence ID" value="MBB3915555.1"/>
    <property type="molecule type" value="Genomic_DNA"/>
</dbReference>
<sequence length="92" mass="9826">MKKLVRWIALVALLYLPFVYFVASYVFATKVPHAAAIVSMAPYACGFLLIAHLVKGQGHWCAGRGLVALPLAGIGYAGLAVIFAALIAMKHI</sequence>
<dbReference type="RefSeq" id="WP_126826854.1">
    <property type="nucleotide sequence ID" value="NZ_JACIDG010000006.1"/>
</dbReference>
<evidence type="ECO:0000313" key="3">
    <source>
        <dbReference type="EMBL" id="RUM11863.1"/>
    </source>
</evidence>
<evidence type="ECO:0000313" key="4">
    <source>
        <dbReference type="Proteomes" id="UP000272004"/>
    </source>
</evidence>
<feature type="transmembrane region" description="Helical" evidence="1">
    <location>
        <begin position="7"/>
        <end position="28"/>
    </location>
</feature>
<accession>A0A7W6BBE3</accession>
<dbReference type="Proteomes" id="UP000272004">
    <property type="component" value="Unassembled WGS sequence"/>
</dbReference>
<comment type="caution">
    <text evidence="2">The sequence shown here is derived from an EMBL/GenBank/DDBJ whole genome shotgun (WGS) entry which is preliminary data.</text>
</comment>
<evidence type="ECO:0000313" key="2">
    <source>
        <dbReference type="EMBL" id="MBB3915555.1"/>
    </source>
</evidence>
<organism evidence="2 5">
    <name type="scientific">Rhizobium fabae</name>
    <dbReference type="NCBI Taxonomy" id="573179"/>
    <lineage>
        <taxon>Bacteria</taxon>
        <taxon>Pseudomonadati</taxon>
        <taxon>Pseudomonadota</taxon>
        <taxon>Alphaproteobacteria</taxon>
        <taxon>Hyphomicrobiales</taxon>
        <taxon>Rhizobiaceae</taxon>
        <taxon>Rhizobium/Agrobacterium group</taxon>
        <taxon>Rhizobium</taxon>
    </lineage>
</organism>
<gene>
    <name evidence="3" type="ORF">EFB14_15860</name>
    <name evidence="2" type="ORF">GGQ65_002845</name>
</gene>
<name>A0A7W6BBE3_9HYPH</name>